<keyword evidence="4" id="KW-0677">Repeat</keyword>
<reference evidence="5 6" key="1">
    <citation type="journal article" date="2020" name="ISME J.">
        <title>Uncovering the hidden diversity of litter-decomposition mechanisms in mushroom-forming fungi.</title>
        <authorList>
            <person name="Floudas D."/>
            <person name="Bentzer J."/>
            <person name="Ahren D."/>
            <person name="Johansson T."/>
            <person name="Persson P."/>
            <person name="Tunlid A."/>
        </authorList>
    </citation>
    <scope>NUCLEOTIDE SEQUENCE [LARGE SCALE GENOMIC DNA]</scope>
    <source>
        <strain evidence="5 6">CBS 101986</strain>
    </source>
</reference>
<dbReference type="PANTHER" id="PTHR11129">
    <property type="entry name" value="PROTEIN FARNESYLTRANSFERASE ALPHA SUBUNIT/RAB GERANYLGERANYL TRANSFERASE ALPHA SUBUNIT"/>
    <property type="match status" value="1"/>
</dbReference>
<evidence type="ECO:0000256" key="2">
    <source>
        <dbReference type="ARBA" id="ARBA00022602"/>
    </source>
</evidence>
<gene>
    <name evidence="5" type="ORF">D9619_001967</name>
</gene>
<evidence type="ECO:0000256" key="4">
    <source>
        <dbReference type="ARBA" id="ARBA00022737"/>
    </source>
</evidence>
<dbReference type="OrthoDB" id="1924260at2759"/>
<dbReference type="AlphaFoldDB" id="A0A8H5BE59"/>
<keyword evidence="2" id="KW-0637">Prenyltransferase</keyword>
<evidence type="ECO:0000256" key="3">
    <source>
        <dbReference type="ARBA" id="ARBA00022679"/>
    </source>
</evidence>
<dbReference type="InterPro" id="IPR002088">
    <property type="entry name" value="Prenyl_trans_a"/>
</dbReference>
<protein>
    <submittedName>
        <fullName evidence="5">Uncharacterized protein</fullName>
    </submittedName>
</protein>
<dbReference type="PANTHER" id="PTHR11129:SF3">
    <property type="entry name" value="PROTEIN PRENYLTRANSFERASE ALPHA SUBUNIT REPEAT-CONTAINING PROTEIN 1"/>
    <property type="match status" value="1"/>
</dbReference>
<comment type="caution">
    <text evidence="5">The sequence shown here is derived from an EMBL/GenBank/DDBJ whole genome shotgun (WGS) entry which is preliminary data.</text>
</comment>
<dbReference type="Gene3D" id="1.25.40.120">
    <property type="entry name" value="Protein prenylyltransferase"/>
    <property type="match status" value="1"/>
</dbReference>
<evidence type="ECO:0000313" key="6">
    <source>
        <dbReference type="Proteomes" id="UP000567179"/>
    </source>
</evidence>
<organism evidence="5 6">
    <name type="scientific">Psilocybe cf. subviscida</name>
    <dbReference type="NCBI Taxonomy" id="2480587"/>
    <lineage>
        <taxon>Eukaryota</taxon>
        <taxon>Fungi</taxon>
        <taxon>Dikarya</taxon>
        <taxon>Basidiomycota</taxon>
        <taxon>Agaricomycotina</taxon>
        <taxon>Agaricomycetes</taxon>
        <taxon>Agaricomycetidae</taxon>
        <taxon>Agaricales</taxon>
        <taxon>Agaricineae</taxon>
        <taxon>Strophariaceae</taxon>
        <taxon>Psilocybe</taxon>
    </lineage>
</organism>
<evidence type="ECO:0000313" key="5">
    <source>
        <dbReference type="EMBL" id="KAF5320813.1"/>
    </source>
</evidence>
<dbReference type="GO" id="GO:0005737">
    <property type="term" value="C:cytoplasm"/>
    <property type="evidence" value="ECO:0007669"/>
    <property type="project" value="TreeGrafter"/>
</dbReference>
<dbReference type="EMBL" id="JAACJJ010000028">
    <property type="protein sequence ID" value="KAF5320813.1"/>
    <property type="molecule type" value="Genomic_DNA"/>
</dbReference>
<dbReference type="Proteomes" id="UP000567179">
    <property type="component" value="Unassembled WGS sequence"/>
</dbReference>
<evidence type="ECO:0000256" key="1">
    <source>
        <dbReference type="ARBA" id="ARBA00006734"/>
    </source>
</evidence>
<keyword evidence="3" id="KW-0808">Transferase</keyword>
<dbReference type="GO" id="GO:0008318">
    <property type="term" value="F:protein prenyltransferase activity"/>
    <property type="evidence" value="ECO:0007669"/>
    <property type="project" value="InterPro"/>
</dbReference>
<keyword evidence="6" id="KW-1185">Reference proteome</keyword>
<dbReference type="SUPFAM" id="SSF48439">
    <property type="entry name" value="Protein prenylyltransferase"/>
    <property type="match status" value="1"/>
</dbReference>
<dbReference type="Pfam" id="PF01239">
    <property type="entry name" value="PPTA"/>
    <property type="match status" value="1"/>
</dbReference>
<proteinExistence type="inferred from homology"/>
<accession>A0A8H5BE59</accession>
<comment type="similarity">
    <text evidence="1">Belongs to the protein prenyltransferase subunit alpha family.</text>
</comment>
<sequence>MNSPSSLIDTLSGLLRGPLNSVEVLPGGLPEWQDTLLPEESPKVHAGFPFILVEGNLGLPKKVLYTIYLSAVSTPWRTSEPQMAEAVSSIIILVNPAHQAALNTRKRLIAGGHLDPQRELALCELMARGSPEFGKQSMVWAHRRWCFTQIYGAMGSRTLSPLPGWANSEEAQLFPRLSPASVQHEFRLIQHTCETYPRNYHAWAHWHHIIDVCYASFVSDNEATRSEWGEIVVSECARLRGWINLHVSDYSAMHQFLQVQSILEHLSLEKFALERETPEDHALSLVQAFPSHESLWMYLRGTLRRVAAEKRGEMLRSTLEREQLAGNSHAIQLLEWSGRSEA</sequence>
<name>A0A8H5BE59_9AGAR</name>